<gene>
    <name evidence="3" type="primary">LOC111812126</name>
</gene>
<dbReference type="InParanoid" id="A0A6P6D5F3"/>
<accession>A0A6P6D5F3</accession>
<keyword evidence="2" id="KW-1185">Reference proteome</keyword>
<dbReference type="Proteomes" id="UP000515203">
    <property type="component" value="Unplaced"/>
</dbReference>
<feature type="region of interest" description="Disordered" evidence="1">
    <location>
        <begin position="1"/>
        <end position="56"/>
    </location>
</feature>
<dbReference type="OrthoDB" id="10531816at2759"/>
<proteinExistence type="predicted"/>
<dbReference type="RefSeq" id="XP_023555301.1">
    <property type="nucleotide sequence ID" value="XM_023699533.1"/>
</dbReference>
<feature type="region of interest" description="Disordered" evidence="1">
    <location>
        <begin position="133"/>
        <end position="157"/>
    </location>
</feature>
<evidence type="ECO:0000313" key="2">
    <source>
        <dbReference type="Proteomes" id="UP000515203"/>
    </source>
</evidence>
<dbReference type="GeneID" id="111812126"/>
<name>A0A6P6D5F3_OCTDE</name>
<protein>
    <submittedName>
        <fullName evidence="3">Uncharacterized protein LOC111812126</fullName>
    </submittedName>
</protein>
<dbReference type="AlphaFoldDB" id="A0A6P6D5F3"/>
<sequence>MGQVGPWPPAARASRAEGPAQVEERGQPGAHTRRGGGAGLGMGTLAPARGPGGVSVESSLATDRIQRTNWKGTEALPWLGCCLRVLSEFQGLASKQDEELSRGHLSPGVTLSLHVGLLAVPTPLFVVQRNRYPQPRDLHGNPAPWGGNQGRSRSKPGAQVLAAAAFRRQCLAATSKGPMEARWLGLAPLSPCCLQPLSCRDPKRTAAPCPVWTLP</sequence>
<evidence type="ECO:0000313" key="3">
    <source>
        <dbReference type="RefSeq" id="XP_023555301.1"/>
    </source>
</evidence>
<organism evidence="2 3">
    <name type="scientific">Octodon degus</name>
    <name type="common">Degu</name>
    <name type="synonym">Sciurus degus</name>
    <dbReference type="NCBI Taxonomy" id="10160"/>
    <lineage>
        <taxon>Eukaryota</taxon>
        <taxon>Metazoa</taxon>
        <taxon>Chordata</taxon>
        <taxon>Craniata</taxon>
        <taxon>Vertebrata</taxon>
        <taxon>Euteleostomi</taxon>
        <taxon>Mammalia</taxon>
        <taxon>Eutheria</taxon>
        <taxon>Euarchontoglires</taxon>
        <taxon>Glires</taxon>
        <taxon>Rodentia</taxon>
        <taxon>Hystricomorpha</taxon>
        <taxon>Octodontidae</taxon>
        <taxon>Octodon</taxon>
    </lineage>
</organism>
<evidence type="ECO:0000256" key="1">
    <source>
        <dbReference type="SAM" id="MobiDB-lite"/>
    </source>
</evidence>
<reference evidence="3" key="1">
    <citation type="submission" date="2025-08" db="UniProtKB">
        <authorList>
            <consortium name="RefSeq"/>
        </authorList>
    </citation>
    <scope>IDENTIFICATION</scope>
</reference>